<evidence type="ECO:0000313" key="1">
    <source>
        <dbReference type="EMBL" id="GJT15004.1"/>
    </source>
</evidence>
<accession>A0ABQ5BL97</accession>
<proteinExistence type="predicted"/>
<comment type="caution">
    <text evidence="1">The sequence shown here is derived from an EMBL/GenBank/DDBJ whole genome shotgun (WGS) entry which is preliminary data.</text>
</comment>
<reference evidence="1" key="2">
    <citation type="submission" date="2022-01" db="EMBL/GenBank/DDBJ databases">
        <authorList>
            <person name="Yamashiro T."/>
            <person name="Shiraishi A."/>
            <person name="Satake H."/>
            <person name="Nakayama K."/>
        </authorList>
    </citation>
    <scope>NUCLEOTIDE SEQUENCE</scope>
</reference>
<keyword evidence="2" id="KW-1185">Reference proteome</keyword>
<evidence type="ECO:0000313" key="2">
    <source>
        <dbReference type="Proteomes" id="UP001151760"/>
    </source>
</evidence>
<evidence type="ECO:0008006" key="3">
    <source>
        <dbReference type="Google" id="ProtNLM"/>
    </source>
</evidence>
<sequence length="230" mass="26515">MSYTYAVKGNWGTAVKTSAGYNWRKTRLNFNCNSGSNFIRTDHPLKNMEDRGIFDSGCSGHMTEEFFTELQNLKTQENEAYSTGISEDTPEIIGFRRELDELAPKHLNMPELTIFNKPQKGIFDEASYDEEEEPKKISEALQDDSWVEAMQEELLQFRLQQLYMYYIKAPKLGQEGYHAVQVVTSPDFTPNVVKRILSTLRANLIWAYGILEIHLLTWKLTQIVTMLGKP</sequence>
<dbReference type="Proteomes" id="UP001151760">
    <property type="component" value="Unassembled WGS sequence"/>
</dbReference>
<reference evidence="1" key="1">
    <citation type="journal article" date="2022" name="Int. J. Mol. Sci.">
        <title>Draft Genome of Tanacetum Coccineum: Genomic Comparison of Closely Related Tanacetum-Family Plants.</title>
        <authorList>
            <person name="Yamashiro T."/>
            <person name="Shiraishi A."/>
            <person name="Nakayama K."/>
            <person name="Satake H."/>
        </authorList>
    </citation>
    <scope>NUCLEOTIDE SEQUENCE</scope>
</reference>
<dbReference type="EMBL" id="BQNB010013362">
    <property type="protein sequence ID" value="GJT15004.1"/>
    <property type="molecule type" value="Genomic_DNA"/>
</dbReference>
<gene>
    <name evidence="1" type="ORF">Tco_0873710</name>
</gene>
<name>A0ABQ5BL97_9ASTR</name>
<organism evidence="1 2">
    <name type="scientific">Tanacetum coccineum</name>
    <dbReference type="NCBI Taxonomy" id="301880"/>
    <lineage>
        <taxon>Eukaryota</taxon>
        <taxon>Viridiplantae</taxon>
        <taxon>Streptophyta</taxon>
        <taxon>Embryophyta</taxon>
        <taxon>Tracheophyta</taxon>
        <taxon>Spermatophyta</taxon>
        <taxon>Magnoliopsida</taxon>
        <taxon>eudicotyledons</taxon>
        <taxon>Gunneridae</taxon>
        <taxon>Pentapetalae</taxon>
        <taxon>asterids</taxon>
        <taxon>campanulids</taxon>
        <taxon>Asterales</taxon>
        <taxon>Asteraceae</taxon>
        <taxon>Asteroideae</taxon>
        <taxon>Anthemideae</taxon>
        <taxon>Anthemidinae</taxon>
        <taxon>Tanacetum</taxon>
    </lineage>
</organism>
<protein>
    <recommendedName>
        <fullName evidence="3">Gag-Pol polyprotein</fullName>
    </recommendedName>
</protein>